<feature type="non-terminal residue" evidence="2">
    <location>
        <position position="361"/>
    </location>
</feature>
<evidence type="ECO:0000256" key="1">
    <source>
        <dbReference type="SAM" id="MobiDB-lite"/>
    </source>
</evidence>
<dbReference type="EC" id="6.1.1.23" evidence="2"/>
<feature type="compositionally biased region" description="Basic and acidic residues" evidence="1">
    <location>
        <begin position="278"/>
        <end position="287"/>
    </location>
</feature>
<evidence type="ECO:0000313" key="2">
    <source>
        <dbReference type="EMBL" id="CAA9412084.1"/>
    </source>
</evidence>
<gene>
    <name evidence="2" type="ORF">AVDCRST_MAG75-2818</name>
</gene>
<feature type="region of interest" description="Disordered" evidence="1">
    <location>
        <begin position="339"/>
        <end position="361"/>
    </location>
</feature>
<dbReference type="EMBL" id="CADCUO010000198">
    <property type="protein sequence ID" value="CAA9412084.1"/>
    <property type="molecule type" value="Genomic_DNA"/>
</dbReference>
<keyword evidence="2" id="KW-0436">Ligase</keyword>
<dbReference type="AlphaFoldDB" id="A0A6N3IYA7"/>
<dbReference type="GO" id="GO:0004815">
    <property type="term" value="F:aspartate-tRNA ligase activity"/>
    <property type="evidence" value="ECO:0007669"/>
    <property type="project" value="UniProtKB-EC"/>
</dbReference>
<feature type="region of interest" description="Disordered" evidence="1">
    <location>
        <begin position="1"/>
        <end position="38"/>
    </location>
</feature>
<feature type="region of interest" description="Disordered" evidence="1">
    <location>
        <begin position="118"/>
        <end position="189"/>
    </location>
</feature>
<feature type="compositionally biased region" description="Basic and acidic residues" evidence="1">
    <location>
        <begin position="256"/>
        <end position="271"/>
    </location>
</feature>
<dbReference type="GO" id="GO:0050560">
    <property type="term" value="F:aspartate-tRNA(Asn) ligase activity"/>
    <property type="evidence" value="ECO:0007669"/>
    <property type="project" value="UniProtKB-EC"/>
</dbReference>
<name>A0A6N3IYA7_9ACTN</name>
<sequence>VLEDETCDSHPRRRHTSCRARRYHRHPGRLGGPPPRPRRRCLCGSAGCLRRGSGGRARRDSGRLRRPRPAQRVLHHHHGRGVETTRRERQPRPAHRGGGGGHLIAGRAQQCCSIAVPDRRAGHGRGGGPAEVPLPRPSPSGPRCSNPAPERRQPGRPYGPGRPRLRRDRDPDVDPLHPGGSPRLPGTGTAQAGLLVRAAAEPAAVQAAADGGRDGAVLPDRPLLPRRGLPRRSAAGVHPARRRDELRRPGRHHRADRGDTDRGLAADRLPDPDADSQDDVRRRDGPVRHRQARPALRLRDRRADRLLRRHAVPGVPGPVRRRGRHARRRLAAAADVRRLAGVGQAARRQGPGLRHRRRGRR</sequence>
<feature type="compositionally biased region" description="Basic residues" evidence="1">
    <location>
        <begin position="64"/>
        <end position="79"/>
    </location>
</feature>
<proteinExistence type="predicted"/>
<keyword evidence="2" id="KW-0030">Aminoacyl-tRNA synthetase</keyword>
<dbReference type="EC" id="6.1.1.12" evidence="2"/>
<accession>A0A6N3IYA7</accession>
<feature type="non-terminal residue" evidence="2">
    <location>
        <position position="1"/>
    </location>
</feature>
<protein>
    <submittedName>
        <fullName evidence="2">Aspartyl-tRNA synthetase @ Aspartyl-tRNA(Asn) synthetase</fullName>
        <ecNumber evidence="2">6.1.1.12</ecNumber>
        <ecNumber evidence="2">6.1.1.23</ecNumber>
    </submittedName>
</protein>
<feature type="compositionally biased region" description="Low complexity" evidence="1">
    <location>
        <begin position="206"/>
        <end position="227"/>
    </location>
</feature>
<feature type="compositionally biased region" description="Basic residues" evidence="1">
    <location>
        <begin position="11"/>
        <end position="28"/>
    </location>
</feature>
<reference evidence="2" key="1">
    <citation type="submission" date="2020-02" db="EMBL/GenBank/DDBJ databases">
        <authorList>
            <person name="Meier V. D."/>
        </authorList>
    </citation>
    <scope>NUCLEOTIDE SEQUENCE</scope>
    <source>
        <strain evidence="2">AVDCRST_MAG75</strain>
    </source>
</reference>
<feature type="region of interest" description="Disordered" evidence="1">
    <location>
        <begin position="51"/>
        <end position="104"/>
    </location>
</feature>
<feature type="region of interest" description="Disordered" evidence="1">
    <location>
        <begin position="206"/>
        <end position="304"/>
    </location>
</feature>
<feature type="compositionally biased region" description="Low complexity" evidence="1">
    <location>
        <begin position="339"/>
        <end position="352"/>
    </location>
</feature>
<feature type="compositionally biased region" description="Basic and acidic residues" evidence="1">
    <location>
        <begin position="80"/>
        <end position="91"/>
    </location>
</feature>
<organism evidence="2">
    <name type="scientific">uncultured Propionibacteriaceae bacterium</name>
    <dbReference type="NCBI Taxonomy" id="257457"/>
    <lineage>
        <taxon>Bacteria</taxon>
        <taxon>Bacillati</taxon>
        <taxon>Actinomycetota</taxon>
        <taxon>Actinomycetes</taxon>
        <taxon>Propionibacteriales</taxon>
        <taxon>Propionibacteriaceae</taxon>
        <taxon>environmental samples</taxon>
    </lineage>
</organism>